<dbReference type="SMART" id="SM00181">
    <property type="entry name" value="EGF"/>
    <property type="match status" value="15"/>
</dbReference>
<evidence type="ECO:0000256" key="3">
    <source>
        <dbReference type="ARBA" id="ARBA00023157"/>
    </source>
</evidence>
<keyword evidence="4" id="KW-0472">Membrane</keyword>
<keyword evidence="4" id="KW-0812">Transmembrane</keyword>
<feature type="domain" description="EGF-like" evidence="5">
    <location>
        <begin position="1117"/>
        <end position="1152"/>
    </location>
</feature>
<dbReference type="SUPFAM" id="SSF57184">
    <property type="entry name" value="Growth factor receptor domain"/>
    <property type="match status" value="12"/>
</dbReference>
<proteinExistence type="predicted"/>
<dbReference type="HOGENOM" id="CLU_000581_1_0_1"/>
<gene>
    <name evidence="6" type="ORF">GSPATT00012028001</name>
</gene>
<feature type="domain" description="EGF-like" evidence="5">
    <location>
        <begin position="1508"/>
        <end position="1540"/>
    </location>
</feature>
<dbReference type="NCBIfam" id="TIGR02232">
    <property type="entry name" value="myxo_disulf_rpt"/>
    <property type="match status" value="7"/>
</dbReference>
<name>A0D0A9_PARTE</name>
<feature type="transmembrane region" description="Helical" evidence="4">
    <location>
        <begin position="2650"/>
        <end position="2666"/>
    </location>
</feature>
<evidence type="ECO:0000256" key="4">
    <source>
        <dbReference type="SAM" id="Phobius"/>
    </source>
</evidence>
<feature type="domain" description="EGF-like" evidence="5">
    <location>
        <begin position="1656"/>
        <end position="1684"/>
    </location>
</feature>
<feature type="domain" description="EGF-like" evidence="5">
    <location>
        <begin position="1754"/>
        <end position="1786"/>
    </location>
</feature>
<feature type="transmembrane region" description="Helical" evidence="4">
    <location>
        <begin position="2488"/>
        <end position="2509"/>
    </location>
</feature>
<dbReference type="InterPro" id="IPR006212">
    <property type="entry name" value="Furin_repeat"/>
</dbReference>
<dbReference type="InterPro" id="IPR011936">
    <property type="entry name" value="Myxo_disulph_rpt"/>
</dbReference>
<keyword evidence="1" id="KW-0732">Signal</keyword>
<dbReference type="PANTHER" id="PTHR38934">
    <property type="entry name" value="HYPHALLY REGULATED CELL WALL PROTEIN 1"/>
    <property type="match status" value="1"/>
</dbReference>
<feature type="domain" description="EGF-like" evidence="5">
    <location>
        <begin position="1240"/>
        <end position="1272"/>
    </location>
</feature>
<feature type="domain" description="EGF-like" evidence="5">
    <location>
        <begin position="2006"/>
        <end position="2040"/>
    </location>
</feature>
<feature type="domain" description="EGF-like" evidence="5">
    <location>
        <begin position="418"/>
        <end position="448"/>
    </location>
</feature>
<feature type="transmembrane region" description="Helical" evidence="4">
    <location>
        <begin position="2610"/>
        <end position="2630"/>
    </location>
</feature>
<dbReference type="OrthoDB" id="304718at2759"/>
<feature type="domain" description="EGF-like" evidence="5">
    <location>
        <begin position="1686"/>
        <end position="1715"/>
    </location>
</feature>
<feature type="domain" description="EGF-like" evidence="5">
    <location>
        <begin position="730"/>
        <end position="769"/>
    </location>
</feature>
<sequence length="2691" mass="307372">MFISTISIIFGQFVFSNSQWEFYTCKLYQDQIFTQRTGSLAHYYSGGFVLPSGQTTANFITCTTPYTSYITLSNQYPDAQCYNALSLNYKYWISMDLFFQGNWSSENVQFTLGTFSQSYTYTSPTTYPLTTQFCDSTSYEVRTWNFTFSYTETSTQDQFQIKSFNTNQGKVSVRNTYFSKPKKCYPSCLMCSGPNDNQCTSCYYGLPTNYICPPCPSDQFYMMYVGCHDICDFYNPLFKNGFCQSYPISTISYINFGFQVSTQQIIYDPQHVDTSITLTDGTIGVFKFNSGIYRYIQGLAFYSYSTYLVGLNIRIITFNDIPLNCGIQFKFNNTYYGSIYRNASGIQTHKVKIFKITSSESYLSYSEIKIYEITTYVDIPKYSFIFSVVGNYTQILIYSISIDTAGWGVRQIIFSQGYCPNYCKLCEVSFKCKICQNDYYFYRDGTCLSYCSYPYQSKQGSYCYDYDDETPYSTYLIKEYLDRTGDPEQYAKYTLISQNGTNFLKGQDIYFSYWYNYRVLGGPFVWAQAKFQRIHNIITPHHSVTIAFYIVYGPSFPSDGSFIYQIENNTPVSMQSSSNSESTSDGSKYDRVYEKINHNTNTLTITWECFGPNNEPIEAYCGLYNYYVAVHNCQPQCLQCSDQSTCTSWNSTYDSNIIKFSQADCLINQYYDEESVGCKECPYSCLTCTSKLDCQTCKSSYTQSKLGCTCKMNQYEDSNQCFDCPIVCNQCLTSTYCIECLITNNRQLSNGQCNCIDGYYHIASNPQCQLCHQFCKTCFGPTSDECLTCNNLVSIEKVGSTCRCSAGKSYQYATKTCSSCHSSCLTCFRIAIDGCLTCNPSQNRILKGLKCVCSPGYYELNNFCTNCPNTEDLSFSQCYKLCNNNQLIWHTITCSTCDTGFQLISGECQPICGDLQVKGYEQCEDNNTLLNDLCYNCQFQCPAHCLTCDQSTIFPCPDICGDGIISGTEECEDGNITQYDGCFNCKYQCELQCTQCIKGQCFECATGGWQIDLTVTPWKCKETCGDQLVIGSEQCDDGNSYDTDGCKDCKYYCRIGCSSCDYTTKKCLSCGPPGLFPISYYCQNICGDGIIALDPSGYYTEQCDDGNTTNGDGCSDTCEFQCQKSSICTSCVSNRCQICAVGYYISNQKICIPICGDSLIVEGEQCEISSILPYKGCQNCLNKCQKSCVTCANTGLGCQTCKTGYKQVDYLCYSICGDKIVTEDEECDDGNLIIADGCHFCQYSCQDSCLYCLKGTCYGCQEGYQLIQTKCYSICGDGVQKQNEQCDIITSLQIYENCQSCQFTCNLNCFLCQFGICYQCQDGYELNPNQQICTKSLQYNSIVIENCNIQIGDSCISCIQYAYFEQSVSKCQLKEAPLTFCEYYLRLSPELHCSYCIDYCVACNENKCLNCQRGYYLDENFSCISFCGDGILAHDEQCEIFDKNCLSCMFDTPRQCEKYFQDYCYECKQGYHLNEYTNVCESVCGDAIIAHDEDCEDNNFIEFDGCHHCKYSCSQQCINCLNGVCQECKTNYFLRDGFCYYEAVVIDFQSYCQLNLNRDCLICVKDYKLNELGDCISRSSESCIQYYNNQCFQCAQKYEPYENICIQTQQCQIGLYLDQELLICQSQCGDGYINGWEECDDQNMQHSDGCYQCKYECDDNCIQCINGECLECSQEFTLIENNCFSKCQEICINCVQGECQLCSSGYFLDEHLLCIKIDCEYDFSCTPQCGNGIIEDIEQCDDQNLLNDDGCNNQCEQICDVNCTRCIDGVCFECKEGWNLGSFFCDPICGDLIIVGNEECDDGNYINFDGCFQCKYQCSQFCENCLNGICQSCQLDYDFDQLNNSCKPIQPQLTIYEKPNCKLLEGKQCLLCQFGYLDYISQTCIVDYNMNRCNKHCISCVLSKCLECEFGYHGTNCIPKCGDGIIVQEEECDDGSQYQLDNCLNCKYQCPQYCQSCAYGDCTHCIEGFYLDIVTNTCNSVCGDSILASDEVCDDGNELRYDGCFECKYQCQEMCLDCQFGKCMLCELPFILVLSKSICEVTKSCEDLIGLYYDNHSNDCLPYCGDEIVAGNEDCEDFNSIPDDGCYQCKFQCSKNCQVCQDRVCIQCQTSYMLNNYQCLLDKSNVQNNSSIIEETSGNNPNTTIIIETKNNITSTDSTKVEQSSWKDNKVCRDNECVYSKKAIMQLTYNKQLYALQYVDITFDQEVKIQDNILKDQTLFNISITDLDSQYYNITINAIQDLSFDLSNAKYQVVIDIFQQLSTKSVLQVQLNQVVVNSNNQTIFNPSEQIILQLPKIISGEQKQLSNYAQSSNKAFMIGAITICAVSLVSGQSSFVIETLNLLQYQSFLRFINVDYPENLQIYFQAQELLSLTSYLNLFEADDYLNLITRNEKQFELSGKFQQYHVEVDLFTNILPQLLQALALIPLFYFARNLFLLFLRLSQYMKSLEYQTTIQSKIFLIITNLLLNFKNSITQIMKIRYLQNYNKMLQPIYINSWDLIFKVILQIYYNRVNNLRSILTTFFAISILLMCISLLLKLFSVCGDYHKKNIKAIQQIKFIGLDISRTMFFHIVLIEFQREQILQLLLISFSNVSSFYITYQYKLCSKSDRIILLIIEGVLTIFSLSLFLYFDFTQMAISYENKVTLGFIQMYFLITCLGIVFAKQLYPKVQYVFRQMFKQEKVKVASNKLFS</sequence>
<feature type="domain" description="EGF-like" evidence="5">
    <location>
        <begin position="1883"/>
        <end position="1918"/>
    </location>
</feature>
<dbReference type="GeneID" id="5029657"/>
<evidence type="ECO:0000313" key="6">
    <source>
        <dbReference type="EMBL" id="CAK76476.1"/>
    </source>
</evidence>
<evidence type="ECO:0000313" key="7">
    <source>
        <dbReference type="Proteomes" id="UP000000600"/>
    </source>
</evidence>
<dbReference type="Gene3D" id="2.10.220.10">
    <property type="entry name" value="Hormone Receptor, Insulin-like Growth Factor Receptor 1, Chain A, domain 2"/>
    <property type="match status" value="1"/>
</dbReference>
<keyword evidence="2" id="KW-0677">Repeat</keyword>
<dbReference type="Proteomes" id="UP000000600">
    <property type="component" value="Unassembled WGS sequence"/>
</dbReference>
<reference evidence="6 7" key="1">
    <citation type="journal article" date="2006" name="Nature">
        <title>Global trends of whole-genome duplications revealed by the ciliate Paramecium tetraurelia.</title>
        <authorList>
            <consortium name="Genoscope"/>
            <person name="Aury J.-M."/>
            <person name="Jaillon O."/>
            <person name="Duret L."/>
            <person name="Noel B."/>
            <person name="Jubin C."/>
            <person name="Porcel B.M."/>
            <person name="Segurens B."/>
            <person name="Daubin V."/>
            <person name="Anthouard V."/>
            <person name="Aiach N."/>
            <person name="Arnaiz O."/>
            <person name="Billaut A."/>
            <person name="Beisson J."/>
            <person name="Blanc I."/>
            <person name="Bouhouche K."/>
            <person name="Camara F."/>
            <person name="Duharcourt S."/>
            <person name="Guigo R."/>
            <person name="Gogendeau D."/>
            <person name="Katinka M."/>
            <person name="Keller A.-M."/>
            <person name="Kissmehl R."/>
            <person name="Klotz C."/>
            <person name="Koll F."/>
            <person name="Le Moue A."/>
            <person name="Lepere C."/>
            <person name="Malinsky S."/>
            <person name="Nowacki M."/>
            <person name="Nowak J.K."/>
            <person name="Plattner H."/>
            <person name="Poulain J."/>
            <person name="Ruiz F."/>
            <person name="Serrano V."/>
            <person name="Zagulski M."/>
            <person name="Dessen P."/>
            <person name="Betermier M."/>
            <person name="Weissenbach J."/>
            <person name="Scarpelli C."/>
            <person name="Schachter V."/>
            <person name="Sperling L."/>
            <person name="Meyer E."/>
            <person name="Cohen J."/>
            <person name="Wincker P."/>
        </authorList>
    </citation>
    <scope>NUCLEOTIDE SEQUENCE [LARGE SCALE GENOMIC DNA]</scope>
    <source>
        <strain evidence="6 7">Stock d4-2</strain>
    </source>
</reference>
<evidence type="ECO:0000256" key="1">
    <source>
        <dbReference type="ARBA" id="ARBA00022729"/>
    </source>
</evidence>
<feature type="domain" description="EGF-like" evidence="5">
    <location>
        <begin position="1437"/>
        <end position="1481"/>
    </location>
</feature>
<dbReference type="eggNOG" id="KOG3525">
    <property type="taxonomic scope" value="Eukaryota"/>
</dbReference>
<feature type="domain" description="EGF-like" evidence="5">
    <location>
        <begin position="826"/>
        <end position="865"/>
    </location>
</feature>
<protein>
    <recommendedName>
        <fullName evidence="5">EGF-like domain-containing protein</fullName>
    </recommendedName>
</protein>
<dbReference type="RefSeq" id="XP_001443873.1">
    <property type="nucleotide sequence ID" value="XM_001443836.1"/>
</dbReference>
<dbReference type="SMART" id="SM00261">
    <property type="entry name" value="FU"/>
    <property type="match status" value="14"/>
</dbReference>
<accession>A0D0A9</accession>
<evidence type="ECO:0000256" key="2">
    <source>
        <dbReference type="ARBA" id="ARBA00022737"/>
    </source>
</evidence>
<dbReference type="OMA" id="ICINCVQ"/>
<dbReference type="KEGG" id="ptm:GSPATT00012028001"/>
<organism evidence="6 7">
    <name type="scientific">Paramecium tetraurelia</name>
    <dbReference type="NCBI Taxonomy" id="5888"/>
    <lineage>
        <taxon>Eukaryota</taxon>
        <taxon>Sar</taxon>
        <taxon>Alveolata</taxon>
        <taxon>Ciliophora</taxon>
        <taxon>Intramacronucleata</taxon>
        <taxon>Oligohymenophorea</taxon>
        <taxon>Peniculida</taxon>
        <taxon>Parameciidae</taxon>
        <taxon>Paramecium</taxon>
    </lineage>
</organism>
<keyword evidence="7" id="KW-1185">Reference proteome</keyword>
<feature type="transmembrane region" description="Helical" evidence="4">
    <location>
        <begin position="2515"/>
        <end position="2536"/>
    </location>
</feature>
<dbReference type="InParanoid" id="A0D0A9"/>
<feature type="domain" description="EGF-like" evidence="5">
    <location>
        <begin position="2092"/>
        <end position="2120"/>
    </location>
</feature>
<feature type="domain" description="EGF-like" evidence="5">
    <location>
        <begin position="1179"/>
        <end position="1213"/>
    </location>
</feature>
<evidence type="ECO:0000259" key="5">
    <source>
        <dbReference type="SMART" id="SM00181"/>
    </source>
</evidence>
<dbReference type="InterPro" id="IPR000742">
    <property type="entry name" value="EGF"/>
</dbReference>
<dbReference type="Pfam" id="PF13948">
    <property type="entry name" value="DUF4215"/>
    <property type="match status" value="15"/>
</dbReference>
<feature type="domain" description="EGF-like" evidence="5">
    <location>
        <begin position="877"/>
        <end position="909"/>
    </location>
</feature>
<dbReference type="PANTHER" id="PTHR38934:SF6">
    <property type="entry name" value="CHROMOSOME UNDETERMINED SCAFFOLD_176, WHOLE GENOME SHOTGUN SEQUENCE"/>
    <property type="match status" value="1"/>
</dbReference>
<feature type="transmembrane region" description="Helical" evidence="4">
    <location>
        <begin position="2410"/>
        <end position="2430"/>
    </location>
</feature>
<keyword evidence="4" id="KW-1133">Transmembrane helix</keyword>
<dbReference type="EMBL" id="CT868241">
    <property type="protein sequence ID" value="CAK76476.1"/>
    <property type="molecule type" value="Genomic_DNA"/>
</dbReference>
<keyword evidence="3" id="KW-1015">Disulfide bond</keyword>
<dbReference type="InterPro" id="IPR009030">
    <property type="entry name" value="Growth_fac_rcpt_cys_sf"/>
</dbReference>